<geneLocation type="mitochondrion" evidence="2"/>
<name>D4PBL1_VERVE</name>
<keyword evidence="2" id="KW-0496">Mitochondrion</keyword>
<dbReference type="EMBL" id="GU828005">
    <property type="protein sequence ID" value="ADD62223.1"/>
    <property type="molecule type" value="Genomic_DNA"/>
</dbReference>
<protein>
    <submittedName>
        <fullName evidence="2">Uncharacterized protein orf127</fullName>
    </submittedName>
</protein>
<accession>D4PBL1</accession>
<dbReference type="RefSeq" id="YP_003540839.1">
    <property type="nucleotide sequence ID" value="NC_013986.1"/>
</dbReference>
<dbReference type="GeneID" id="8890290"/>
<feature type="transmembrane region" description="Helical" evidence="1">
    <location>
        <begin position="94"/>
        <end position="115"/>
    </location>
</feature>
<feature type="transmembrane region" description="Helical" evidence="1">
    <location>
        <begin position="53"/>
        <end position="74"/>
    </location>
</feature>
<dbReference type="AlphaFoldDB" id="D4PBL1"/>
<evidence type="ECO:0000256" key="1">
    <source>
        <dbReference type="SAM" id="Phobius"/>
    </source>
</evidence>
<feature type="transmembrane region" description="Helical" evidence="1">
    <location>
        <begin position="20"/>
        <end position="41"/>
    </location>
</feature>
<evidence type="ECO:0000313" key="2">
    <source>
        <dbReference type="EMBL" id="ADD62223.1"/>
    </source>
</evidence>
<keyword evidence="1" id="KW-0472">Membrane</keyword>
<reference evidence="2" key="1">
    <citation type="journal article" date="2010" name="Eukaryot. Cell">
        <title>Abundant 5S rRNA-like transcripts encoded by the mitochondrial genome in amoebozoa.</title>
        <authorList>
            <person name="Bullerwell C.E."/>
            <person name="Burger G."/>
            <person name="Gott J.M."/>
            <person name="Kourennaia O."/>
            <person name="Schnare M.N."/>
            <person name="Gray M.W."/>
        </authorList>
    </citation>
    <scope>NUCLEOTIDE SEQUENCE</scope>
</reference>
<keyword evidence="1" id="KW-1133">Transmembrane helix</keyword>
<sequence>MFSKVYSPHIFVYKPQTNSVFSLFLRFILLAVFVNFIFSLFSLNFLNYIIFNYFLDITFISELIVVFYVVSYLGEDLIDFDDVNVNFLDIDLVIFFKFFLNFSLLLVTFLFCFTFSKFVFWTALIVV</sequence>
<keyword evidence="1" id="KW-0812">Transmembrane</keyword>
<organism evidence="2">
    <name type="scientific">Vermamoeba vermiformis</name>
    <name type="common">Amoeba</name>
    <name type="synonym">Hartmannella vermiformis</name>
    <dbReference type="NCBI Taxonomy" id="5778"/>
    <lineage>
        <taxon>Eukaryota</taxon>
        <taxon>Amoebozoa</taxon>
        <taxon>Tubulinea</taxon>
        <taxon>Echinamoebida</taxon>
        <taxon>Vermamoeba</taxon>
    </lineage>
</organism>
<proteinExistence type="predicted"/>
<gene>
    <name evidence="2" type="primary">orf127</name>
</gene>